<protein>
    <submittedName>
        <fullName evidence="9">Dual specificity protein kinase TTK</fullName>
    </submittedName>
</protein>
<keyword evidence="4 9" id="KW-0418">Kinase</keyword>
<evidence type="ECO:0000256" key="5">
    <source>
        <dbReference type="ARBA" id="ARBA00022840"/>
    </source>
</evidence>
<dbReference type="PANTHER" id="PTHR22974:SF21">
    <property type="entry name" value="DUAL SPECIFICITY PROTEIN KINASE TTK"/>
    <property type="match status" value="1"/>
</dbReference>
<dbReference type="PROSITE" id="PS50011">
    <property type="entry name" value="PROTEIN_KINASE_DOM"/>
    <property type="match status" value="1"/>
</dbReference>
<dbReference type="InterPro" id="IPR017441">
    <property type="entry name" value="Protein_kinase_ATP_BS"/>
</dbReference>
<accession>A0A0A9Z106</accession>
<evidence type="ECO:0000256" key="2">
    <source>
        <dbReference type="ARBA" id="ARBA00022679"/>
    </source>
</evidence>
<dbReference type="GO" id="GO:0000776">
    <property type="term" value="C:kinetochore"/>
    <property type="evidence" value="ECO:0007669"/>
    <property type="project" value="TreeGrafter"/>
</dbReference>
<keyword evidence="3 6" id="KW-0547">Nucleotide-binding</keyword>
<dbReference type="GO" id="GO:0007094">
    <property type="term" value="P:mitotic spindle assembly checkpoint signaling"/>
    <property type="evidence" value="ECO:0007669"/>
    <property type="project" value="TreeGrafter"/>
</dbReference>
<dbReference type="AlphaFoldDB" id="A0A0A9Z106"/>
<sequence>MSPGSLLRPILGPARKVFQTSDDGDSSVEPPEVATSEEGGPLVKRHRKNTHDHRSAYSTNSGTVQSGGGRDAAPAGGDAVGDGVPTPNSNGYITTGNGERVFFVRQKKYLELERLGSGGSSQVYKVMDDKKQIFALKRIVLHRSTTAHKQHQDSGKQVGKEDGNHDDVEQPSTSCVGGHIAEYRNEIALLQKMKGKPNIIQLITYEEVSETIVHILLEAGSVDLNAIFK</sequence>
<proteinExistence type="predicted"/>
<evidence type="ECO:0000256" key="6">
    <source>
        <dbReference type="PROSITE-ProRule" id="PRU10141"/>
    </source>
</evidence>
<dbReference type="GO" id="GO:0005524">
    <property type="term" value="F:ATP binding"/>
    <property type="evidence" value="ECO:0007669"/>
    <property type="project" value="UniProtKB-UniRule"/>
</dbReference>
<feature type="compositionally biased region" description="Basic and acidic residues" evidence="7">
    <location>
        <begin position="150"/>
        <end position="168"/>
    </location>
</feature>
<reference evidence="10" key="3">
    <citation type="journal article" date="2016" name="Gigascience">
        <title>De novo construction of an expanded transcriptome assembly for the western tarnished plant bug, Lygus hesperus.</title>
        <authorList>
            <person name="Tassone E.E."/>
            <person name="Geib S.M."/>
            <person name="Hall B."/>
            <person name="Fabrick J.A."/>
            <person name="Brent C.S."/>
            <person name="Hull J.J."/>
        </authorList>
    </citation>
    <scope>NUCLEOTIDE SEQUENCE</scope>
</reference>
<dbReference type="GO" id="GO:0007059">
    <property type="term" value="P:chromosome segregation"/>
    <property type="evidence" value="ECO:0007669"/>
    <property type="project" value="TreeGrafter"/>
</dbReference>
<dbReference type="GO" id="GO:0033316">
    <property type="term" value="P:meiotic spindle assembly checkpoint signaling"/>
    <property type="evidence" value="ECO:0007669"/>
    <property type="project" value="TreeGrafter"/>
</dbReference>
<evidence type="ECO:0000256" key="3">
    <source>
        <dbReference type="ARBA" id="ARBA00022741"/>
    </source>
</evidence>
<reference evidence="9" key="1">
    <citation type="journal article" date="2014" name="PLoS ONE">
        <title>Transcriptome-Based Identification of ABC Transporters in the Western Tarnished Plant Bug Lygus hesperus.</title>
        <authorList>
            <person name="Hull J.J."/>
            <person name="Chaney K."/>
            <person name="Geib S.M."/>
            <person name="Fabrick J.A."/>
            <person name="Brent C.S."/>
            <person name="Walsh D."/>
            <person name="Lavine L.C."/>
        </authorList>
    </citation>
    <scope>NUCLEOTIDE SEQUENCE</scope>
</reference>
<dbReference type="InterPro" id="IPR011009">
    <property type="entry name" value="Kinase-like_dom_sf"/>
</dbReference>
<dbReference type="Gene3D" id="3.30.200.20">
    <property type="entry name" value="Phosphorylase Kinase, domain 1"/>
    <property type="match status" value="2"/>
</dbReference>
<evidence type="ECO:0000259" key="8">
    <source>
        <dbReference type="PROSITE" id="PS50011"/>
    </source>
</evidence>
<dbReference type="PANTHER" id="PTHR22974">
    <property type="entry name" value="MIXED LINEAGE PROTEIN KINASE"/>
    <property type="match status" value="1"/>
</dbReference>
<feature type="region of interest" description="Disordered" evidence="7">
    <location>
        <begin position="145"/>
        <end position="175"/>
    </location>
</feature>
<reference evidence="9" key="2">
    <citation type="submission" date="2014-07" db="EMBL/GenBank/DDBJ databases">
        <authorList>
            <person name="Hull J."/>
        </authorList>
    </citation>
    <scope>NUCLEOTIDE SEQUENCE</scope>
</reference>
<dbReference type="EMBL" id="GDHC01011077">
    <property type="protein sequence ID" value="JAQ07552.1"/>
    <property type="molecule type" value="Transcribed_RNA"/>
</dbReference>
<feature type="region of interest" description="Disordered" evidence="7">
    <location>
        <begin position="1"/>
        <end position="96"/>
    </location>
</feature>
<evidence type="ECO:0000313" key="9">
    <source>
        <dbReference type="EMBL" id="JAG37551.1"/>
    </source>
</evidence>
<evidence type="ECO:0000256" key="7">
    <source>
        <dbReference type="SAM" id="MobiDB-lite"/>
    </source>
</evidence>
<name>A0A0A9Z106_LYGHE</name>
<evidence type="ECO:0000256" key="4">
    <source>
        <dbReference type="ARBA" id="ARBA00022777"/>
    </source>
</evidence>
<keyword evidence="2" id="KW-0808">Transferase</keyword>
<keyword evidence="5 6" id="KW-0067">ATP-binding</keyword>
<keyword evidence="1" id="KW-0723">Serine/threonine-protein kinase</keyword>
<dbReference type="GO" id="GO:0005634">
    <property type="term" value="C:nucleus"/>
    <property type="evidence" value="ECO:0007669"/>
    <property type="project" value="TreeGrafter"/>
</dbReference>
<gene>
    <name evidence="9" type="primary">Ttk_0</name>
    <name evidence="9" type="ORF">CM83_4643</name>
    <name evidence="10" type="ORF">g.8890</name>
</gene>
<dbReference type="InterPro" id="IPR000719">
    <property type="entry name" value="Prot_kinase_dom"/>
</dbReference>
<evidence type="ECO:0000256" key="1">
    <source>
        <dbReference type="ARBA" id="ARBA00022527"/>
    </source>
</evidence>
<dbReference type="PROSITE" id="PS00107">
    <property type="entry name" value="PROTEIN_KINASE_ATP"/>
    <property type="match status" value="1"/>
</dbReference>
<organism evidence="9">
    <name type="scientific">Lygus hesperus</name>
    <name type="common">Western plant bug</name>
    <dbReference type="NCBI Taxonomy" id="30085"/>
    <lineage>
        <taxon>Eukaryota</taxon>
        <taxon>Metazoa</taxon>
        <taxon>Ecdysozoa</taxon>
        <taxon>Arthropoda</taxon>
        <taxon>Hexapoda</taxon>
        <taxon>Insecta</taxon>
        <taxon>Pterygota</taxon>
        <taxon>Neoptera</taxon>
        <taxon>Paraneoptera</taxon>
        <taxon>Hemiptera</taxon>
        <taxon>Heteroptera</taxon>
        <taxon>Panheteroptera</taxon>
        <taxon>Cimicomorpha</taxon>
        <taxon>Miridae</taxon>
        <taxon>Mirini</taxon>
        <taxon>Lygus</taxon>
    </lineage>
</organism>
<feature type="binding site" evidence="6">
    <location>
        <position position="137"/>
    </location>
    <ligand>
        <name>ATP</name>
        <dbReference type="ChEBI" id="CHEBI:30616"/>
    </ligand>
</feature>
<dbReference type="GO" id="GO:0034501">
    <property type="term" value="P:protein localization to kinetochore"/>
    <property type="evidence" value="ECO:0007669"/>
    <property type="project" value="TreeGrafter"/>
</dbReference>
<feature type="domain" description="Protein kinase" evidence="8">
    <location>
        <begin position="109"/>
        <end position="229"/>
    </location>
</feature>
<dbReference type="EMBL" id="GBHO01006053">
    <property type="protein sequence ID" value="JAG37551.1"/>
    <property type="molecule type" value="Transcribed_RNA"/>
</dbReference>
<dbReference type="GO" id="GO:0004674">
    <property type="term" value="F:protein serine/threonine kinase activity"/>
    <property type="evidence" value="ECO:0007669"/>
    <property type="project" value="UniProtKB-KW"/>
</dbReference>
<feature type="compositionally biased region" description="Low complexity" evidence="7">
    <location>
        <begin position="71"/>
        <end position="85"/>
    </location>
</feature>
<dbReference type="SUPFAM" id="SSF56112">
    <property type="entry name" value="Protein kinase-like (PK-like)"/>
    <property type="match status" value="1"/>
</dbReference>
<feature type="compositionally biased region" description="Polar residues" evidence="7">
    <location>
        <begin position="86"/>
        <end position="96"/>
    </location>
</feature>
<evidence type="ECO:0000313" key="10">
    <source>
        <dbReference type="EMBL" id="JAQ07552.1"/>
    </source>
</evidence>
<dbReference type="GO" id="GO:0004712">
    <property type="term" value="F:protein serine/threonine/tyrosine kinase activity"/>
    <property type="evidence" value="ECO:0007669"/>
    <property type="project" value="TreeGrafter"/>
</dbReference>